<dbReference type="Gene3D" id="3.40.50.300">
    <property type="entry name" value="P-loop containing nucleotide triphosphate hydrolases"/>
    <property type="match status" value="1"/>
</dbReference>
<comment type="catalytic activity">
    <reaction evidence="8 9">
        <text>GTP + H2O = GDP + phosphate + H(+)</text>
        <dbReference type="Rhea" id="RHEA:19669"/>
        <dbReference type="ChEBI" id="CHEBI:15377"/>
        <dbReference type="ChEBI" id="CHEBI:15378"/>
        <dbReference type="ChEBI" id="CHEBI:37565"/>
        <dbReference type="ChEBI" id="CHEBI:43474"/>
        <dbReference type="ChEBI" id="CHEBI:58189"/>
        <dbReference type="EC" id="3.6.5.4"/>
    </reaction>
</comment>
<organism evidence="11 12">
    <name type="scientific">candidate division WOR-3 bacterium</name>
    <dbReference type="NCBI Taxonomy" id="2052148"/>
    <lineage>
        <taxon>Bacteria</taxon>
        <taxon>Bacteria division WOR-3</taxon>
    </lineage>
</organism>
<dbReference type="Pfam" id="PF00448">
    <property type="entry name" value="SRP54"/>
    <property type="match status" value="1"/>
</dbReference>
<dbReference type="InterPro" id="IPR022941">
    <property type="entry name" value="SRP54"/>
</dbReference>
<comment type="subunit">
    <text evidence="9">Part of the signal recognition particle protein translocation system, which is composed of SRP and FtsY.</text>
</comment>
<dbReference type="SMART" id="SM00962">
    <property type="entry name" value="SRP54"/>
    <property type="match status" value="1"/>
</dbReference>
<dbReference type="GO" id="GO:0005525">
    <property type="term" value="F:GTP binding"/>
    <property type="evidence" value="ECO:0007669"/>
    <property type="project" value="UniProtKB-UniRule"/>
</dbReference>
<comment type="domain">
    <text evidence="9">Composed of three domains: the N-terminal N domain, which is responsible for interactions with the ribosome, the central G domain, which binds GTP, and the C-terminal M domain, which binds the RNA and the signal sequence of the RNC.</text>
</comment>
<keyword evidence="4 9" id="KW-0694">RNA-binding</keyword>
<keyword evidence="7 9" id="KW-0687">Ribonucleoprotein</keyword>
<keyword evidence="2 9" id="KW-0547">Nucleotide-binding</keyword>
<feature type="binding site" evidence="9">
    <location>
        <begin position="244"/>
        <end position="247"/>
    </location>
    <ligand>
        <name>GTP</name>
        <dbReference type="ChEBI" id="CHEBI:37565"/>
    </ligand>
</feature>
<accession>A0A9C9EMD1</accession>
<comment type="caution">
    <text evidence="11">The sequence shown here is derived from an EMBL/GenBank/DDBJ whole genome shotgun (WGS) entry which is preliminary data.</text>
</comment>
<evidence type="ECO:0000256" key="1">
    <source>
        <dbReference type="ARBA" id="ARBA00005450"/>
    </source>
</evidence>
<evidence type="ECO:0000256" key="3">
    <source>
        <dbReference type="ARBA" id="ARBA00022801"/>
    </source>
</evidence>
<gene>
    <name evidence="9" type="primary">ffh</name>
    <name evidence="11" type="ORF">ENI34_04445</name>
</gene>
<dbReference type="InterPro" id="IPR027417">
    <property type="entry name" value="P-loop_NTPase"/>
</dbReference>
<dbReference type="Gene3D" id="1.10.260.30">
    <property type="entry name" value="Signal recognition particle, SRP54 subunit, M-domain"/>
    <property type="match status" value="1"/>
</dbReference>
<evidence type="ECO:0000313" key="11">
    <source>
        <dbReference type="EMBL" id="HEC78377.1"/>
    </source>
</evidence>
<dbReference type="Gene3D" id="1.20.120.140">
    <property type="entry name" value="Signal recognition particle SRP54, nucleotide-binding domain"/>
    <property type="match status" value="1"/>
</dbReference>
<evidence type="ECO:0000256" key="5">
    <source>
        <dbReference type="ARBA" id="ARBA00023134"/>
    </source>
</evidence>
<feature type="binding site" evidence="9">
    <location>
        <begin position="107"/>
        <end position="114"/>
    </location>
    <ligand>
        <name>GTP</name>
        <dbReference type="ChEBI" id="CHEBI:37565"/>
    </ligand>
</feature>
<dbReference type="AlphaFoldDB" id="A0A9C9EMD1"/>
<dbReference type="HAMAP" id="MF_00306">
    <property type="entry name" value="SRP54"/>
    <property type="match status" value="1"/>
</dbReference>
<reference evidence="11" key="1">
    <citation type="journal article" date="2020" name="mSystems">
        <title>Genome- and Community-Level Interaction Insights into Carbon Utilization and Element Cycling Functions of Hydrothermarchaeota in Hydrothermal Sediment.</title>
        <authorList>
            <person name="Zhou Z."/>
            <person name="Liu Y."/>
            <person name="Xu W."/>
            <person name="Pan J."/>
            <person name="Luo Z.H."/>
            <person name="Li M."/>
        </authorList>
    </citation>
    <scope>NUCLEOTIDE SEQUENCE</scope>
    <source>
        <strain evidence="11">HyVt-388</strain>
    </source>
</reference>
<dbReference type="GO" id="GO:0003924">
    <property type="term" value="F:GTPase activity"/>
    <property type="evidence" value="ECO:0007669"/>
    <property type="project" value="UniProtKB-UniRule"/>
</dbReference>
<dbReference type="SUPFAM" id="SSF47446">
    <property type="entry name" value="Signal peptide-binding domain"/>
    <property type="match status" value="1"/>
</dbReference>
<name>A0A9C9EMD1_UNCW3</name>
<evidence type="ECO:0000313" key="12">
    <source>
        <dbReference type="Proteomes" id="UP000885826"/>
    </source>
</evidence>
<evidence type="ECO:0000256" key="7">
    <source>
        <dbReference type="ARBA" id="ARBA00023274"/>
    </source>
</evidence>
<dbReference type="PANTHER" id="PTHR11564">
    <property type="entry name" value="SIGNAL RECOGNITION PARTICLE 54K PROTEIN SRP54"/>
    <property type="match status" value="1"/>
</dbReference>
<sequence length="432" mass="47980">MLENLIDRFQKVRRKILGYGRITKTELEAILKEIRIVLLEADVNYRIVKEFIEELRTKCESLELVRSLKPGDAVVKAVYEELTLLLGESSRTITFKKNGPLVIILIGLQGVGKTTTAVKLAFRFKSKKPLLVPADVKRPAAYEQLASLAKRVEIPVFPLNKESAVATVKQAKAAALDRGYGIVIIDTAGRLHINNELIDELREIDKVVKPDYRLLVADGMSGQDAVTQAMTFKKEVGLEGAVLTKMDGDARGGAALSITRAADVPIFFIGVGETLEGLEVFYPDRMAQRIMGMGDLVSLVEKVKVIEKEIDGKQMRKKLVKGELNFEDFLEQLKAVKKLGPLSKLAAMIPGVKESDVNEDEMKKIEAIINSMTKKERLKPDIINGSRKRRIAAGSGTTMQDVNQLLKQFKLARDMLKKMGRGGPPGRLPFRI</sequence>
<dbReference type="EC" id="3.6.5.4" evidence="9"/>
<keyword evidence="3 9" id="KW-0378">Hydrolase</keyword>
<evidence type="ECO:0000256" key="8">
    <source>
        <dbReference type="ARBA" id="ARBA00048027"/>
    </source>
</evidence>
<proteinExistence type="inferred from homology"/>
<feature type="binding site" evidence="9">
    <location>
        <begin position="186"/>
        <end position="190"/>
    </location>
    <ligand>
        <name>GTP</name>
        <dbReference type="ChEBI" id="CHEBI:37565"/>
    </ligand>
</feature>
<dbReference type="GO" id="GO:0006614">
    <property type="term" value="P:SRP-dependent cotranslational protein targeting to membrane"/>
    <property type="evidence" value="ECO:0007669"/>
    <property type="project" value="InterPro"/>
</dbReference>
<evidence type="ECO:0000259" key="10">
    <source>
        <dbReference type="PROSITE" id="PS00300"/>
    </source>
</evidence>
<comment type="similarity">
    <text evidence="1 9">Belongs to the GTP-binding SRP family. SRP54 subfamily.</text>
</comment>
<dbReference type="InterPro" id="IPR013822">
    <property type="entry name" value="Signal_recog_particl_SRP54_hlx"/>
</dbReference>
<feature type="domain" description="SRP54-type proteins GTP-binding" evidence="10">
    <location>
        <begin position="265"/>
        <end position="278"/>
    </location>
</feature>
<keyword evidence="6 9" id="KW-0733">Signal recognition particle</keyword>
<dbReference type="PANTHER" id="PTHR11564:SF5">
    <property type="entry name" value="SIGNAL RECOGNITION PARTICLE SUBUNIT SRP54"/>
    <property type="match status" value="1"/>
</dbReference>
<evidence type="ECO:0000256" key="6">
    <source>
        <dbReference type="ARBA" id="ARBA00023135"/>
    </source>
</evidence>
<dbReference type="PROSITE" id="PS00300">
    <property type="entry name" value="SRP54"/>
    <property type="match status" value="1"/>
</dbReference>
<comment type="function">
    <text evidence="9">Involved in targeting and insertion of nascent membrane proteins into the cytoplasmic membrane. Binds to the hydrophobic signal sequence of the ribosome-nascent chain (RNC) as it emerges from the ribosomes. The SRP-RNC complex is then targeted to the cytoplasmic membrane where it interacts with the SRP receptor FtsY.</text>
</comment>
<dbReference type="EMBL" id="DRIG01000047">
    <property type="protein sequence ID" value="HEC78377.1"/>
    <property type="molecule type" value="Genomic_DNA"/>
</dbReference>
<evidence type="ECO:0000256" key="9">
    <source>
        <dbReference type="HAMAP-Rule" id="MF_00306"/>
    </source>
</evidence>
<keyword evidence="5 9" id="KW-0342">GTP-binding</keyword>
<evidence type="ECO:0000256" key="4">
    <source>
        <dbReference type="ARBA" id="ARBA00022884"/>
    </source>
</evidence>
<dbReference type="Pfam" id="PF02978">
    <property type="entry name" value="SRP_SPB"/>
    <property type="match status" value="1"/>
</dbReference>
<dbReference type="InterPro" id="IPR004780">
    <property type="entry name" value="SRP"/>
</dbReference>
<comment type="subcellular location">
    <subcellularLocation>
        <location evidence="9">Cytoplasm</location>
    </subcellularLocation>
    <text evidence="9">The SRP-RNC complex is targeted to the cytoplasmic membrane.</text>
</comment>
<dbReference type="Proteomes" id="UP000885826">
    <property type="component" value="Unassembled WGS sequence"/>
</dbReference>
<dbReference type="InterPro" id="IPR000897">
    <property type="entry name" value="SRP54_GTPase_dom"/>
</dbReference>
<protein>
    <recommendedName>
        <fullName evidence="9">Signal recognition particle protein</fullName>
        <ecNumber evidence="9">3.6.5.4</ecNumber>
    </recommendedName>
    <alternativeName>
        <fullName evidence="9">Fifty-four homolog</fullName>
    </alternativeName>
</protein>
<dbReference type="GO" id="GO:0008312">
    <property type="term" value="F:7S RNA binding"/>
    <property type="evidence" value="ECO:0007669"/>
    <property type="project" value="InterPro"/>
</dbReference>
<dbReference type="InterPro" id="IPR036891">
    <property type="entry name" value="Signal_recog_part_SRP54_M_sf"/>
</dbReference>
<dbReference type="InterPro" id="IPR003593">
    <property type="entry name" value="AAA+_ATPase"/>
</dbReference>
<dbReference type="SUPFAM" id="SSF52540">
    <property type="entry name" value="P-loop containing nucleoside triphosphate hydrolases"/>
    <property type="match status" value="1"/>
</dbReference>
<dbReference type="InterPro" id="IPR004125">
    <property type="entry name" value="Signal_recog_particle_SRP54_M"/>
</dbReference>
<dbReference type="Pfam" id="PF02881">
    <property type="entry name" value="SRP54_N"/>
    <property type="match status" value="1"/>
</dbReference>
<dbReference type="SMART" id="SM00382">
    <property type="entry name" value="AAA"/>
    <property type="match status" value="1"/>
</dbReference>
<dbReference type="NCBIfam" id="TIGR00959">
    <property type="entry name" value="ffh"/>
    <property type="match status" value="1"/>
</dbReference>
<dbReference type="GO" id="GO:0048500">
    <property type="term" value="C:signal recognition particle"/>
    <property type="evidence" value="ECO:0007669"/>
    <property type="project" value="UniProtKB-UniRule"/>
</dbReference>
<dbReference type="SMART" id="SM00963">
    <property type="entry name" value="SRP54_N"/>
    <property type="match status" value="1"/>
</dbReference>
<dbReference type="InterPro" id="IPR042101">
    <property type="entry name" value="SRP54_N_sf"/>
</dbReference>
<keyword evidence="9" id="KW-0963">Cytoplasm</keyword>
<evidence type="ECO:0000256" key="2">
    <source>
        <dbReference type="ARBA" id="ARBA00022741"/>
    </source>
</evidence>